<keyword evidence="8" id="KW-1185">Reference proteome</keyword>
<dbReference type="SUPFAM" id="SSF54292">
    <property type="entry name" value="2Fe-2S ferredoxin-like"/>
    <property type="match status" value="1"/>
</dbReference>
<keyword evidence="2" id="KW-1003">Cell membrane</keyword>
<evidence type="ECO:0000313" key="7">
    <source>
        <dbReference type="EMBL" id="OJF98233.1"/>
    </source>
</evidence>
<dbReference type="InterPro" id="IPR001041">
    <property type="entry name" value="2Fe-2S_ferredoxin-type"/>
</dbReference>
<keyword evidence="4" id="KW-1133">Transmembrane helix</keyword>
<dbReference type="InterPro" id="IPR012675">
    <property type="entry name" value="Beta-grasp_dom_sf"/>
</dbReference>
<evidence type="ECO:0000313" key="8">
    <source>
        <dbReference type="Proteomes" id="UP000182661"/>
    </source>
</evidence>
<keyword evidence="4" id="KW-0812">Transmembrane</keyword>
<dbReference type="CDD" id="cd00207">
    <property type="entry name" value="fer2"/>
    <property type="match status" value="1"/>
</dbReference>
<feature type="transmembrane region" description="Helical" evidence="4">
    <location>
        <begin position="170"/>
        <end position="193"/>
    </location>
</feature>
<organism evidence="7 8">
    <name type="scientific">Pararhizobium antarcticum</name>
    <dbReference type="NCBI Taxonomy" id="1798805"/>
    <lineage>
        <taxon>Bacteria</taxon>
        <taxon>Pseudomonadati</taxon>
        <taxon>Pseudomonadota</taxon>
        <taxon>Alphaproteobacteria</taxon>
        <taxon>Hyphomicrobiales</taxon>
        <taxon>Rhizobiaceae</taxon>
        <taxon>Rhizobium/Agrobacterium group</taxon>
        <taxon>Pararhizobium</taxon>
    </lineage>
</organism>
<evidence type="ECO:0000256" key="4">
    <source>
        <dbReference type="SAM" id="Phobius"/>
    </source>
</evidence>
<dbReference type="PROSITE" id="PS51085">
    <property type="entry name" value="2FE2S_FER_2"/>
    <property type="match status" value="1"/>
</dbReference>
<accession>A0A657LV52</accession>
<evidence type="ECO:0000256" key="3">
    <source>
        <dbReference type="ARBA" id="ARBA00023136"/>
    </source>
</evidence>
<dbReference type="InterPro" id="IPR050697">
    <property type="entry name" value="Adenylyl/Guanylyl_Cyclase_3/4"/>
</dbReference>
<dbReference type="PANTHER" id="PTHR43081">
    <property type="entry name" value="ADENYLATE CYCLASE, TERMINAL-DIFFERENTIATION SPECIFIC-RELATED"/>
    <property type="match status" value="1"/>
</dbReference>
<dbReference type="PROSITE" id="PS50125">
    <property type="entry name" value="GUANYLATE_CYCLASE_2"/>
    <property type="match status" value="1"/>
</dbReference>
<dbReference type="InterPro" id="IPR029787">
    <property type="entry name" value="Nucleotide_cyclase"/>
</dbReference>
<evidence type="ECO:0000259" key="6">
    <source>
        <dbReference type="PROSITE" id="PS51085"/>
    </source>
</evidence>
<dbReference type="GO" id="GO:0035556">
    <property type="term" value="P:intracellular signal transduction"/>
    <property type="evidence" value="ECO:0007669"/>
    <property type="project" value="InterPro"/>
</dbReference>
<evidence type="ECO:0000256" key="1">
    <source>
        <dbReference type="ARBA" id="ARBA00004651"/>
    </source>
</evidence>
<proteinExistence type="predicted"/>
<dbReference type="Pfam" id="PF00211">
    <property type="entry name" value="Guanylate_cyc"/>
    <property type="match status" value="1"/>
</dbReference>
<keyword evidence="3 4" id="KW-0472">Membrane</keyword>
<feature type="transmembrane region" description="Helical" evidence="4">
    <location>
        <begin position="213"/>
        <end position="234"/>
    </location>
</feature>
<evidence type="ECO:0000259" key="5">
    <source>
        <dbReference type="PROSITE" id="PS50125"/>
    </source>
</evidence>
<protein>
    <submittedName>
        <fullName evidence="7">Adenylate cyclase</fullName>
    </submittedName>
</protein>
<dbReference type="OrthoDB" id="341967at2"/>
<dbReference type="SUPFAM" id="SSF81343">
    <property type="entry name" value="Fumarate reductase respiratory complex transmembrane subunits"/>
    <property type="match status" value="1"/>
</dbReference>
<dbReference type="SMART" id="SM00044">
    <property type="entry name" value="CYCc"/>
    <property type="match status" value="1"/>
</dbReference>
<dbReference type="Proteomes" id="UP000182661">
    <property type="component" value="Unassembled WGS sequence"/>
</dbReference>
<comment type="caution">
    <text evidence="7">The sequence shown here is derived from an EMBL/GenBank/DDBJ whole genome shotgun (WGS) entry which is preliminary data.</text>
</comment>
<dbReference type="InterPro" id="IPR034804">
    <property type="entry name" value="SQR/QFR_C/D"/>
</dbReference>
<dbReference type="GO" id="GO:0006171">
    <property type="term" value="P:cAMP biosynthetic process"/>
    <property type="evidence" value="ECO:0007669"/>
    <property type="project" value="TreeGrafter"/>
</dbReference>
<dbReference type="InterPro" id="IPR036010">
    <property type="entry name" value="2Fe-2S_ferredoxin-like_sf"/>
</dbReference>
<dbReference type="AlphaFoldDB" id="A0A657LV52"/>
<dbReference type="GO" id="GO:0005886">
    <property type="term" value="C:plasma membrane"/>
    <property type="evidence" value="ECO:0007669"/>
    <property type="project" value="UniProtKB-SubCell"/>
</dbReference>
<feature type="domain" description="Guanylate cyclase" evidence="5">
    <location>
        <begin position="358"/>
        <end position="490"/>
    </location>
</feature>
<reference evidence="7 8" key="1">
    <citation type="submission" date="2016-02" db="EMBL/GenBank/DDBJ databases">
        <title>Genome sequencing of a beta-galactosidase producing bacteria Rhizobium sp. 59.</title>
        <authorList>
            <person name="Wang D."/>
            <person name="Kot W."/>
            <person name="Qin Y."/>
            <person name="Hansen L."/>
            <person name="Naqvi K."/>
            <person name="Rensing C."/>
        </authorList>
    </citation>
    <scope>NUCLEOTIDE SEQUENCE [LARGE SCALE GENOMIC DNA]</scope>
    <source>
        <strain evidence="7 8">59</strain>
    </source>
</reference>
<dbReference type="PANTHER" id="PTHR43081:SF17">
    <property type="entry name" value="BLL5647 PROTEIN"/>
    <property type="match status" value="1"/>
</dbReference>
<dbReference type="InterPro" id="IPR001054">
    <property type="entry name" value="A/G_cyclase"/>
</dbReference>
<dbReference type="RefSeq" id="WP_071832612.1">
    <property type="nucleotide sequence ID" value="NZ_LSRP01000077.1"/>
</dbReference>
<dbReference type="Gene3D" id="3.10.20.30">
    <property type="match status" value="1"/>
</dbReference>
<sequence length="554" mass="60233">MKRDLATLRKKLHLFSGLVLATFILGHFGNLFAGLVSVEAMEAVRQPLHLIWRSWPGTILLYGALFGHFAMALDSLYRRQTLRMPPREALKILFGLSLPFLLVAHVVGTRLEYTLSGFSMDYPRILRILWSNNFDTYKQSFALLAAWSHGCLGIWFWLRGKAWFDRYALALYSAAILVPVIALIGFAVSARSLDPAVQSLRWFEEGRSDPATLAALRQAIYIGLLLAIGTVLTLRAWPSRGRIRITYPDGRVVPVTAGFSVLEASRSAGIPHLSICGGRGRCSTCRVRITSGLHGQPDATDAESATLRRIRAPANVRLACQLRPAKDLTIAPVLGADSMGLKSGPSSEEAAGRERRITVLFCDLRDFTQLAQKQLPFDTVFLLNRYFETIGEAVESSGGVIDKFIGDGVLALFGLNTTVEEASAQALAATVRISKGIALLNRSFSSELEKPLRIAMGMHAGPAIIGHIGYGKATALTAVGDTINAASRLEGFAKEYDAEIAVSADVVRYAGLTLEGHERHHITIRGRTGTLETLIIPKATDIAASLPATEAQAV</sequence>
<feature type="transmembrane region" description="Helical" evidence="4">
    <location>
        <begin position="140"/>
        <end position="158"/>
    </location>
</feature>
<dbReference type="GO" id="GO:0004016">
    <property type="term" value="F:adenylate cyclase activity"/>
    <property type="evidence" value="ECO:0007669"/>
    <property type="project" value="UniProtKB-ARBA"/>
</dbReference>
<dbReference type="SUPFAM" id="SSF55073">
    <property type="entry name" value="Nucleotide cyclase"/>
    <property type="match status" value="1"/>
</dbReference>
<name>A0A657LV52_9HYPH</name>
<dbReference type="Gene3D" id="3.30.70.1230">
    <property type="entry name" value="Nucleotide cyclase"/>
    <property type="match status" value="1"/>
</dbReference>
<feature type="transmembrane region" description="Helical" evidence="4">
    <location>
        <begin position="89"/>
        <end position="108"/>
    </location>
</feature>
<gene>
    <name evidence="7" type="ORF">AX760_14790</name>
</gene>
<feature type="domain" description="2Fe-2S ferredoxin-type" evidence="6">
    <location>
        <begin position="241"/>
        <end position="336"/>
    </location>
</feature>
<dbReference type="CDD" id="cd07302">
    <property type="entry name" value="CHD"/>
    <property type="match status" value="1"/>
</dbReference>
<feature type="transmembrane region" description="Helical" evidence="4">
    <location>
        <begin position="12"/>
        <end position="35"/>
    </location>
</feature>
<comment type="subcellular location">
    <subcellularLocation>
        <location evidence="1">Cell membrane</location>
        <topology evidence="1">Multi-pass membrane protein</topology>
    </subcellularLocation>
</comment>
<dbReference type="GO" id="GO:0051536">
    <property type="term" value="F:iron-sulfur cluster binding"/>
    <property type="evidence" value="ECO:0007669"/>
    <property type="project" value="InterPro"/>
</dbReference>
<dbReference type="Pfam" id="PF00111">
    <property type="entry name" value="Fer2"/>
    <property type="match status" value="1"/>
</dbReference>
<feature type="transmembrane region" description="Helical" evidence="4">
    <location>
        <begin position="55"/>
        <end position="77"/>
    </location>
</feature>
<evidence type="ECO:0000256" key="2">
    <source>
        <dbReference type="ARBA" id="ARBA00022475"/>
    </source>
</evidence>
<dbReference type="EMBL" id="LSRP01000077">
    <property type="protein sequence ID" value="OJF98233.1"/>
    <property type="molecule type" value="Genomic_DNA"/>
</dbReference>